<comment type="caution">
    <text evidence="2">The sequence shown here is derived from an EMBL/GenBank/DDBJ whole genome shotgun (WGS) entry which is preliminary data.</text>
</comment>
<feature type="transmembrane region" description="Helical" evidence="1">
    <location>
        <begin position="165"/>
        <end position="188"/>
    </location>
</feature>
<evidence type="ECO:0000256" key="1">
    <source>
        <dbReference type="SAM" id="Phobius"/>
    </source>
</evidence>
<name>A0A923T7V6_9BACT</name>
<feature type="transmembrane region" description="Helical" evidence="1">
    <location>
        <begin position="21"/>
        <end position="41"/>
    </location>
</feature>
<evidence type="ECO:0008006" key="4">
    <source>
        <dbReference type="Google" id="ProtNLM"/>
    </source>
</evidence>
<reference evidence="2" key="1">
    <citation type="submission" date="2020-08" db="EMBL/GenBank/DDBJ databases">
        <title>Lewinella bacteria from marine environments.</title>
        <authorList>
            <person name="Zhong Y."/>
        </authorList>
    </citation>
    <scope>NUCLEOTIDE SEQUENCE</scope>
    <source>
        <strain evidence="2">KCTC 42187</strain>
    </source>
</reference>
<accession>A0A923T7V6</accession>
<organism evidence="2 3">
    <name type="scientific">Neolewinella lacunae</name>
    <dbReference type="NCBI Taxonomy" id="1517758"/>
    <lineage>
        <taxon>Bacteria</taxon>
        <taxon>Pseudomonadati</taxon>
        <taxon>Bacteroidota</taxon>
        <taxon>Saprospiria</taxon>
        <taxon>Saprospirales</taxon>
        <taxon>Lewinellaceae</taxon>
        <taxon>Neolewinella</taxon>
    </lineage>
</organism>
<evidence type="ECO:0000313" key="3">
    <source>
        <dbReference type="Proteomes" id="UP000650081"/>
    </source>
</evidence>
<evidence type="ECO:0000313" key="2">
    <source>
        <dbReference type="EMBL" id="MBC6993954.1"/>
    </source>
</evidence>
<feature type="transmembrane region" description="Helical" evidence="1">
    <location>
        <begin position="200"/>
        <end position="221"/>
    </location>
</feature>
<dbReference type="AlphaFoldDB" id="A0A923T7V6"/>
<keyword evidence="3" id="KW-1185">Reference proteome</keyword>
<dbReference type="EMBL" id="JACSIT010000083">
    <property type="protein sequence ID" value="MBC6993954.1"/>
    <property type="molecule type" value="Genomic_DNA"/>
</dbReference>
<protein>
    <recommendedName>
        <fullName evidence="4">Yip1 domain-containing protein</fullName>
    </recommendedName>
</protein>
<keyword evidence="1" id="KW-0812">Transmembrane</keyword>
<keyword evidence="1" id="KW-0472">Membrane</keyword>
<dbReference type="Proteomes" id="UP000650081">
    <property type="component" value="Unassembled WGS sequence"/>
</dbReference>
<feature type="transmembrane region" description="Helical" evidence="1">
    <location>
        <begin position="117"/>
        <end position="137"/>
    </location>
</feature>
<feature type="transmembrane region" description="Helical" evidence="1">
    <location>
        <begin position="76"/>
        <end position="105"/>
    </location>
</feature>
<keyword evidence="1" id="KW-1133">Transmembrane helix</keyword>
<dbReference type="RefSeq" id="WP_187466049.1">
    <property type="nucleotide sequence ID" value="NZ_JACSIT010000083.1"/>
</dbReference>
<sequence length="224" mass="25167">MRTLTAPNVDQPKIVAEFFSVASWLLFLLAVMAGVLNVYLVQEVLLSEEVFHNTLGERMAYERIEKMMTEQRAWSWLGYAILPLAVLLQTLVISISLITGVVFSYAKVGFKALFGMVLRVVAIISVLRLLPTVVLIFQDIQVLDDLLRSDWYSLLGLLGRDNVSAFLHVPLAALNLFHLFFVLGLFMGMRYLADKGTTQLALVSYSCGTLLWWLALMYVQVSIG</sequence>
<proteinExistence type="predicted"/>
<gene>
    <name evidence="2" type="ORF">H9S92_07265</name>
</gene>